<organism evidence="1 2">
    <name type="scientific">Pacificimonas pallii</name>
    <dbReference type="NCBI Taxonomy" id="2827236"/>
    <lineage>
        <taxon>Bacteria</taxon>
        <taxon>Pseudomonadati</taxon>
        <taxon>Pseudomonadota</taxon>
        <taxon>Alphaproteobacteria</taxon>
        <taxon>Sphingomonadales</taxon>
        <taxon>Sphingosinicellaceae</taxon>
        <taxon>Pacificimonas</taxon>
    </lineage>
</organism>
<comment type="caution">
    <text evidence="1">The sequence shown here is derived from an EMBL/GenBank/DDBJ whole genome shotgun (WGS) entry which is preliminary data.</text>
</comment>
<gene>
    <name evidence="1" type="ORF">KCG44_08110</name>
</gene>
<name>A0ABS6SEB3_9SPHN</name>
<protein>
    <submittedName>
        <fullName evidence="1">Mth938-like domain-containing protein</fullName>
    </submittedName>
</protein>
<evidence type="ECO:0000313" key="1">
    <source>
        <dbReference type="EMBL" id="MBV7256749.1"/>
    </source>
</evidence>
<dbReference type="RefSeq" id="WP_218445482.1">
    <property type="nucleotide sequence ID" value="NZ_JAGSPA010000002.1"/>
</dbReference>
<evidence type="ECO:0000313" key="2">
    <source>
        <dbReference type="Proteomes" id="UP000722336"/>
    </source>
</evidence>
<dbReference type="InterPro" id="IPR007523">
    <property type="entry name" value="NDUFAF3/AAMDC"/>
</dbReference>
<dbReference type="EMBL" id="JAGSPA010000002">
    <property type="protein sequence ID" value="MBV7256749.1"/>
    <property type="molecule type" value="Genomic_DNA"/>
</dbReference>
<keyword evidence="2" id="KW-1185">Reference proteome</keyword>
<dbReference type="Pfam" id="PF04430">
    <property type="entry name" value="DUF498"/>
    <property type="match status" value="1"/>
</dbReference>
<dbReference type="CDD" id="cd00248">
    <property type="entry name" value="Mth938-like"/>
    <property type="match status" value="1"/>
</dbReference>
<accession>A0ABS6SEB3</accession>
<dbReference type="PANTHER" id="PTHR21192:SF2">
    <property type="entry name" value="NADH DEHYDROGENASE [UBIQUINONE] 1 ALPHA SUBCOMPLEX ASSEMBLY FACTOR 3"/>
    <property type="match status" value="1"/>
</dbReference>
<dbReference type="PANTHER" id="PTHR21192">
    <property type="entry name" value="NUCLEAR PROTEIN E3-3"/>
    <property type="match status" value="1"/>
</dbReference>
<dbReference type="Proteomes" id="UP000722336">
    <property type="component" value="Unassembled WGS sequence"/>
</dbReference>
<proteinExistence type="predicted"/>
<sequence length="126" mass="13380">MAFEEIHGPEGAKRIEAVRGNMFVVGGDAQAGAFLIWPAAIVPADIPDLSALKLADFEAVLAIDPARDVLLIGSGARMAWPPLALLEQLRARGLGPEVMDSRAAARTYNLLVAEDRQVAALILPLI</sequence>
<reference evidence="1 2" key="1">
    <citation type="submission" date="2021-04" db="EMBL/GenBank/DDBJ databases">
        <authorList>
            <person name="Pira H."/>
            <person name="Risdian C."/>
            <person name="Wink J."/>
        </authorList>
    </citation>
    <scope>NUCLEOTIDE SEQUENCE [LARGE SCALE GENOMIC DNA]</scope>
    <source>
        <strain evidence="1 2">WHA3</strain>
    </source>
</reference>